<dbReference type="Pfam" id="PF21467">
    <property type="entry name" value="BetaGal_gal-bd"/>
    <property type="match status" value="1"/>
</dbReference>
<comment type="catalytic activity">
    <reaction evidence="1 6">
        <text>Hydrolysis of terminal non-reducing beta-D-galactose residues in beta-D-galactosides.</text>
        <dbReference type="EC" id="3.2.1.23"/>
    </reaction>
</comment>
<protein>
    <recommendedName>
        <fullName evidence="3 6">Beta-galactosidase</fullName>
        <ecNumber evidence="3 6">3.2.1.23</ecNumber>
    </recommendedName>
</protein>
<dbReference type="InterPro" id="IPR008979">
    <property type="entry name" value="Galactose-bd-like_sf"/>
</dbReference>
<dbReference type="GO" id="GO:0004565">
    <property type="term" value="F:beta-galactosidase activity"/>
    <property type="evidence" value="ECO:0007669"/>
    <property type="project" value="UniProtKB-EC"/>
</dbReference>
<dbReference type="GO" id="GO:0030246">
    <property type="term" value="F:carbohydrate binding"/>
    <property type="evidence" value="ECO:0007669"/>
    <property type="project" value="InterPro"/>
</dbReference>
<evidence type="ECO:0000256" key="5">
    <source>
        <dbReference type="ARBA" id="ARBA00023295"/>
    </source>
</evidence>
<reference evidence="9" key="1">
    <citation type="journal article" date="2023" name="Nat. Commun.">
        <title>Diploid and tetraploid genomes of Acorus and the evolution of monocots.</title>
        <authorList>
            <person name="Ma L."/>
            <person name="Liu K.W."/>
            <person name="Li Z."/>
            <person name="Hsiao Y.Y."/>
            <person name="Qi Y."/>
            <person name="Fu T."/>
            <person name="Tang G.D."/>
            <person name="Zhang D."/>
            <person name="Sun W.H."/>
            <person name="Liu D.K."/>
            <person name="Li Y."/>
            <person name="Chen G.Z."/>
            <person name="Liu X.D."/>
            <person name="Liao X.Y."/>
            <person name="Jiang Y.T."/>
            <person name="Yu X."/>
            <person name="Hao Y."/>
            <person name="Huang J."/>
            <person name="Zhao X.W."/>
            <person name="Ke S."/>
            <person name="Chen Y.Y."/>
            <person name="Wu W.L."/>
            <person name="Hsu J.L."/>
            <person name="Lin Y.F."/>
            <person name="Huang M.D."/>
            <person name="Li C.Y."/>
            <person name="Huang L."/>
            <person name="Wang Z.W."/>
            <person name="Zhao X."/>
            <person name="Zhong W.Y."/>
            <person name="Peng D.H."/>
            <person name="Ahmad S."/>
            <person name="Lan S."/>
            <person name="Zhang J.S."/>
            <person name="Tsai W.C."/>
            <person name="Van de Peer Y."/>
            <person name="Liu Z.J."/>
        </authorList>
    </citation>
    <scope>NUCLEOTIDE SEQUENCE</scope>
    <source>
        <strain evidence="9">CP</strain>
    </source>
</reference>
<evidence type="ECO:0000256" key="2">
    <source>
        <dbReference type="ARBA" id="ARBA00009809"/>
    </source>
</evidence>
<dbReference type="Gene3D" id="3.20.20.80">
    <property type="entry name" value="Glycosidases"/>
    <property type="match status" value="2"/>
</dbReference>
<dbReference type="PROSITE" id="PS01182">
    <property type="entry name" value="GLYCOSYL_HYDROL_F35"/>
    <property type="match status" value="1"/>
</dbReference>
<reference evidence="9" key="2">
    <citation type="submission" date="2023-06" db="EMBL/GenBank/DDBJ databases">
        <authorList>
            <person name="Ma L."/>
            <person name="Liu K.-W."/>
            <person name="Li Z."/>
            <person name="Hsiao Y.-Y."/>
            <person name="Qi Y."/>
            <person name="Fu T."/>
            <person name="Tang G."/>
            <person name="Zhang D."/>
            <person name="Sun W.-H."/>
            <person name="Liu D.-K."/>
            <person name="Li Y."/>
            <person name="Chen G.-Z."/>
            <person name="Liu X.-D."/>
            <person name="Liao X.-Y."/>
            <person name="Jiang Y.-T."/>
            <person name="Yu X."/>
            <person name="Hao Y."/>
            <person name="Huang J."/>
            <person name="Zhao X.-W."/>
            <person name="Ke S."/>
            <person name="Chen Y.-Y."/>
            <person name="Wu W.-L."/>
            <person name="Hsu J.-L."/>
            <person name="Lin Y.-F."/>
            <person name="Huang M.-D."/>
            <person name="Li C.-Y."/>
            <person name="Huang L."/>
            <person name="Wang Z.-W."/>
            <person name="Zhao X."/>
            <person name="Zhong W.-Y."/>
            <person name="Peng D.-H."/>
            <person name="Ahmad S."/>
            <person name="Lan S."/>
            <person name="Zhang J.-S."/>
            <person name="Tsai W.-C."/>
            <person name="Van De Peer Y."/>
            <person name="Liu Z.-J."/>
        </authorList>
    </citation>
    <scope>NUCLEOTIDE SEQUENCE</scope>
    <source>
        <strain evidence="9">CP</strain>
        <tissue evidence="9">Leaves</tissue>
    </source>
</reference>
<evidence type="ECO:0000256" key="7">
    <source>
        <dbReference type="RuleBase" id="RU003679"/>
    </source>
</evidence>
<gene>
    <name evidence="9" type="primary">BGAL7</name>
    <name evidence="9" type="ORF">QJS10_CPB12g01822</name>
</gene>
<keyword evidence="5 6" id="KW-0326">Glycosidase</keyword>
<dbReference type="PROSITE" id="PS50228">
    <property type="entry name" value="SUEL_LECTIN"/>
    <property type="match status" value="1"/>
</dbReference>
<evidence type="ECO:0000313" key="10">
    <source>
        <dbReference type="Proteomes" id="UP001180020"/>
    </source>
</evidence>
<evidence type="ECO:0000313" key="9">
    <source>
        <dbReference type="EMBL" id="KAK1301411.1"/>
    </source>
</evidence>
<dbReference type="SUPFAM" id="SSF49785">
    <property type="entry name" value="Galactose-binding domain-like"/>
    <property type="match status" value="2"/>
</dbReference>
<dbReference type="CDD" id="cd22842">
    <property type="entry name" value="Gal_Rha_Lectin_BGal"/>
    <property type="match status" value="1"/>
</dbReference>
<dbReference type="GO" id="GO:0005975">
    <property type="term" value="P:carbohydrate metabolic process"/>
    <property type="evidence" value="ECO:0007669"/>
    <property type="project" value="InterPro"/>
</dbReference>
<dbReference type="InterPro" id="IPR031330">
    <property type="entry name" value="Gly_Hdrlase_35_cat"/>
</dbReference>
<dbReference type="EC" id="3.2.1.23" evidence="3 6"/>
<dbReference type="InterPro" id="IPR017853">
    <property type="entry name" value="GH"/>
</dbReference>
<dbReference type="AlphaFoldDB" id="A0AAV9DKF0"/>
<evidence type="ECO:0000256" key="4">
    <source>
        <dbReference type="ARBA" id="ARBA00022801"/>
    </source>
</evidence>
<dbReference type="InterPro" id="IPR000922">
    <property type="entry name" value="Lectin_gal-bd_dom"/>
</dbReference>
<dbReference type="PANTHER" id="PTHR23421">
    <property type="entry name" value="BETA-GALACTOSIDASE RELATED"/>
    <property type="match status" value="1"/>
</dbReference>
<dbReference type="PRINTS" id="PR00742">
    <property type="entry name" value="GLHYDRLASE35"/>
</dbReference>
<comment type="similarity">
    <text evidence="2 7">Belongs to the glycosyl hydrolase 35 family.</text>
</comment>
<dbReference type="Pfam" id="PF02140">
    <property type="entry name" value="SUEL_Lectin"/>
    <property type="match status" value="1"/>
</dbReference>
<dbReference type="InterPro" id="IPR048913">
    <property type="entry name" value="BetaGal_gal-bd"/>
</dbReference>
<dbReference type="Pfam" id="PF01301">
    <property type="entry name" value="Glyco_hydro_35"/>
    <property type="match status" value="2"/>
</dbReference>
<proteinExistence type="inferred from homology"/>
<evidence type="ECO:0000256" key="3">
    <source>
        <dbReference type="ARBA" id="ARBA00012756"/>
    </source>
</evidence>
<feature type="domain" description="SUEL-type lectin" evidence="8">
    <location>
        <begin position="587"/>
        <end position="673"/>
    </location>
</feature>
<dbReference type="InterPro" id="IPR001944">
    <property type="entry name" value="Glycoside_Hdrlase_35"/>
</dbReference>
<name>A0AAV9DKF0_ACOCL</name>
<comment type="caution">
    <text evidence="9">The sequence shown here is derived from an EMBL/GenBank/DDBJ whole genome shotgun (WGS) entry which is preliminary data.</text>
</comment>
<dbReference type="InterPro" id="IPR019801">
    <property type="entry name" value="Glyco_hydro_35_CS"/>
</dbReference>
<evidence type="ECO:0000259" key="8">
    <source>
        <dbReference type="PROSITE" id="PS50228"/>
    </source>
</evidence>
<organism evidence="9 10">
    <name type="scientific">Acorus calamus</name>
    <name type="common">Sweet flag</name>
    <dbReference type="NCBI Taxonomy" id="4465"/>
    <lineage>
        <taxon>Eukaryota</taxon>
        <taxon>Viridiplantae</taxon>
        <taxon>Streptophyta</taxon>
        <taxon>Embryophyta</taxon>
        <taxon>Tracheophyta</taxon>
        <taxon>Spermatophyta</taxon>
        <taxon>Magnoliopsida</taxon>
        <taxon>Liliopsida</taxon>
        <taxon>Acoraceae</taxon>
        <taxon>Acorus</taxon>
    </lineage>
</organism>
<evidence type="ECO:0000256" key="6">
    <source>
        <dbReference type="RuleBase" id="RU000675"/>
    </source>
</evidence>
<dbReference type="InterPro" id="IPR043159">
    <property type="entry name" value="Lectin_gal-bd_sf"/>
</dbReference>
<dbReference type="Proteomes" id="UP001180020">
    <property type="component" value="Unassembled WGS sequence"/>
</dbReference>
<dbReference type="EMBL" id="JAUJYO010000012">
    <property type="protein sequence ID" value="KAK1301411.1"/>
    <property type="molecule type" value="Genomic_DNA"/>
</dbReference>
<evidence type="ECO:0000256" key="1">
    <source>
        <dbReference type="ARBA" id="ARBA00001412"/>
    </source>
</evidence>
<accession>A0AAV9DKF0</accession>
<keyword evidence="10" id="KW-1185">Reference proteome</keyword>
<dbReference type="Gene3D" id="2.60.120.740">
    <property type="match status" value="1"/>
</dbReference>
<dbReference type="SUPFAM" id="SSF51445">
    <property type="entry name" value="(Trans)glycosidases"/>
    <property type="match status" value="1"/>
</dbReference>
<dbReference type="Gene3D" id="2.60.120.260">
    <property type="entry name" value="Galactose-binding domain-like"/>
    <property type="match status" value="1"/>
</dbReference>
<keyword evidence="4 6" id="KW-0378">Hydrolase</keyword>
<sequence length="673" mass="74617">MRKLLISGSIHYPRSTPEMWPELIRKAKKYNFEGRFDLVRFLKTIQEQGLYSILRIGPYVCAEWNYGGLPVWLHQLPGIALRTDNQVFENEMVNFTTLIVNMIKQEGLLAPQGGPIIIAQIENEYGDVEGPYGDAGKRYVQWCANLAESFNIGVPGSCASKVMLHNPWFKNWGGNHPHRPAQDLAFSVARFYQREGTLQNYYMYHGGTNFDRTAGGPLVATSYDYEAPLDEYGNLNQPKWGHLKELHEALIAMGMLSSMEMQITLTTAIMFGVLPDCKTESHNTAKINVQTSLMVRLPNKAESEPSDLSWLWTPEMIGDVLQGNGGHFKTNQLKEQLSVTIDASDYLWYMTRVYLDPKGPNFSNQMTLRVNTRGHGLYAYVNGELVGSQYSTSGNYSFVFEETNYGAFYDTIPVGINGGPVELVTGNTTWDLSSNEWSYKIGLDGETKQIFTSQQIKWFNGEIPARRPFTWYKTTFKAPIGDEAVVLDLNGMGKGAAWVNGKGIGRFWLIKSSPTADNGCAPCSYNGSFYANKCDTNCGKSTERWYHVPRSFLQDDDNTLVLFEEAGGDPLQVSFQTITMGTVCADLEEGHTMNLACQGGHTIGSVGFASFGDPQGTCGGFSEGTCNGVDALAIVEEACFGKTECSIDVNEEMFGSVDCGGITRRLAVQAKCV</sequence>